<gene>
    <name evidence="1" type="ORF">GSTUAT00003026001</name>
</gene>
<sequence>MGDQKKGVPDAHEVGAKLRQVITDDRTGLQEIYGKTEAELNKSLEVPTRTGEEMARKLIREMECSYEIAIDLTLDGWIDDSGSMICEENGARKETLIQYVDCITEIYTMANESGILAMRFMNSRGEKRNWTGKSREYLDLHSYRGAARIGTELKRKILDKFVIGNPNQIKPLLVITITGGIISGERRGLLRNVIRDCVNERVGAGKGFDGPPAATFQFSKIGTDTGGTQLLGQLDQDQDLGQYIDMLPLEPDFGRQLAEDKWFVLPKILLGAILPDVRLPHPTPIPAKFVNNGTQWDRQDCYGHCYAITEDHLAVDVEGSAGDDSGEDWAE</sequence>
<proteinExistence type="predicted"/>
<organism evidence="1 2">
    <name type="scientific">Tuber aestivum</name>
    <name type="common">summer truffle</name>
    <dbReference type="NCBI Taxonomy" id="59557"/>
    <lineage>
        <taxon>Eukaryota</taxon>
        <taxon>Fungi</taxon>
        <taxon>Dikarya</taxon>
        <taxon>Ascomycota</taxon>
        <taxon>Pezizomycotina</taxon>
        <taxon>Pezizomycetes</taxon>
        <taxon>Pezizales</taxon>
        <taxon>Tuberaceae</taxon>
        <taxon>Tuber</taxon>
    </lineage>
</organism>
<protein>
    <submittedName>
        <fullName evidence="1">Uncharacterized protein</fullName>
    </submittedName>
</protein>
<dbReference type="AlphaFoldDB" id="A0A292PZA6"/>
<accession>A0A292PZA6</accession>
<name>A0A292PZA6_9PEZI</name>
<dbReference type="PANTHER" id="PTHR34706:SF2">
    <property type="entry name" value="RFEF"/>
    <property type="match status" value="1"/>
</dbReference>
<dbReference type="Proteomes" id="UP001412239">
    <property type="component" value="Unassembled WGS sequence"/>
</dbReference>
<keyword evidence="2" id="KW-1185">Reference proteome</keyword>
<dbReference type="EMBL" id="LN890981">
    <property type="protein sequence ID" value="CUS12906.1"/>
    <property type="molecule type" value="Genomic_DNA"/>
</dbReference>
<evidence type="ECO:0000313" key="1">
    <source>
        <dbReference type="EMBL" id="CUS12906.1"/>
    </source>
</evidence>
<dbReference type="PANTHER" id="PTHR34706">
    <property type="entry name" value="SLR1338 PROTEIN"/>
    <property type="match status" value="1"/>
</dbReference>
<evidence type="ECO:0000313" key="2">
    <source>
        <dbReference type="Proteomes" id="UP001412239"/>
    </source>
</evidence>
<reference evidence="1" key="1">
    <citation type="submission" date="2015-10" db="EMBL/GenBank/DDBJ databases">
        <authorList>
            <person name="Regsiter A."/>
            <person name="william w."/>
        </authorList>
    </citation>
    <scope>NUCLEOTIDE SEQUENCE</scope>
    <source>
        <strain evidence="1">Montdore</strain>
    </source>
</reference>